<evidence type="ECO:0000256" key="5">
    <source>
        <dbReference type="ARBA" id="ARBA00022917"/>
    </source>
</evidence>
<reference evidence="11" key="1">
    <citation type="journal article" date="2020" name="Stud. Mycol.">
        <title>101 Dothideomycetes genomes: a test case for predicting lifestyles and emergence of pathogens.</title>
        <authorList>
            <person name="Haridas S."/>
            <person name="Albert R."/>
            <person name="Binder M."/>
            <person name="Bloem J."/>
            <person name="Labutti K."/>
            <person name="Salamov A."/>
            <person name="Andreopoulos B."/>
            <person name="Baker S."/>
            <person name="Barry K."/>
            <person name="Bills G."/>
            <person name="Bluhm B."/>
            <person name="Cannon C."/>
            <person name="Castanera R."/>
            <person name="Culley D."/>
            <person name="Daum C."/>
            <person name="Ezra D."/>
            <person name="Gonzalez J."/>
            <person name="Henrissat B."/>
            <person name="Kuo A."/>
            <person name="Liang C."/>
            <person name="Lipzen A."/>
            <person name="Lutzoni F."/>
            <person name="Magnuson J."/>
            <person name="Mondo S."/>
            <person name="Nolan M."/>
            <person name="Ohm R."/>
            <person name="Pangilinan J."/>
            <person name="Park H.-J."/>
            <person name="Ramirez L."/>
            <person name="Alfaro M."/>
            <person name="Sun H."/>
            <person name="Tritt A."/>
            <person name="Yoshinaga Y."/>
            <person name="Zwiers L.-H."/>
            <person name="Turgeon B."/>
            <person name="Goodwin S."/>
            <person name="Spatafora J."/>
            <person name="Crous P."/>
            <person name="Grigoriev I."/>
        </authorList>
    </citation>
    <scope>NUCLEOTIDE SEQUENCE</scope>
    <source>
        <strain evidence="11">ATCC 16933</strain>
    </source>
</reference>
<dbReference type="InterPro" id="IPR037171">
    <property type="entry name" value="NagB/RpiA_transferase-like"/>
</dbReference>
<dbReference type="InterPro" id="IPR042529">
    <property type="entry name" value="IF_2B-like_C"/>
</dbReference>
<sequence length="534" mass="55608">MAPTDITDKPPETGSASSNNATTLTAESNAQSNTPTAATSQSSAPAPTANGSVTKSQPSQPQQKAKSAPSASGDQPKLSGAELKKQKKAEKAAKREREKAERAAAAGGGAGTGPGQQQGAPQQGAGGGQRRRSVSGSAGVAQGAQGQGQGPKTPTRRRGSQSGGGAAGGATATKKEWESKQVGLFGHLYGQPRRHGLEGVAKEVHPAVQALGLQMSSYVVCGSTARCVAMLMAFKSVINDYTTPPGTSLARHLTSHHLSPQIDYLKSCRPISISMGNAIRWLKDVIIKIDPSVPEQTAKSHLTSSIDAFIRERITAAHVVIERSAKAKIAEGDTILTYAHSAIVRQTLLAAHADGTRFRVTVVDSKPLYEGKRLAAQLAAAGIPVQYCLVSAAAQAMRDASKVLLGAHAMLGNGRLYSRVGTAIVAMHAHASDVPVIVCCESVKFTDRVALDSVVGNEVAPAEELLGEQKPAGGVGGPATRDAIVRKWKETPNLLMLNVLFDVTPAEYVKMVVTEFGNLPPTSVPVVHRMSTNA</sequence>
<dbReference type="PANTHER" id="PTHR10233">
    <property type="entry name" value="TRANSLATION INITIATION FACTOR EIF-2B"/>
    <property type="match status" value="1"/>
</dbReference>
<evidence type="ECO:0000256" key="8">
    <source>
        <dbReference type="ARBA" id="ARBA00046432"/>
    </source>
</evidence>
<evidence type="ECO:0000313" key="12">
    <source>
        <dbReference type="Proteomes" id="UP000799766"/>
    </source>
</evidence>
<keyword evidence="5" id="KW-0648">Protein biosynthesis</keyword>
<keyword evidence="3" id="KW-0963">Cytoplasm</keyword>
<evidence type="ECO:0000313" key="11">
    <source>
        <dbReference type="EMBL" id="KAF2453148.1"/>
    </source>
</evidence>
<feature type="compositionally biased region" description="Low complexity" evidence="10">
    <location>
        <begin position="134"/>
        <end position="144"/>
    </location>
</feature>
<comment type="similarity">
    <text evidence="2 9">Belongs to the eIF-2B alpha/beta/delta subunits family.</text>
</comment>
<feature type="compositionally biased region" description="Low complexity" evidence="10">
    <location>
        <begin position="28"/>
        <end position="72"/>
    </location>
</feature>
<dbReference type="PANTHER" id="PTHR10233:SF14">
    <property type="entry name" value="TRANSLATION INITIATION FACTOR EIF-2B SUBUNIT DELTA"/>
    <property type="match status" value="1"/>
</dbReference>
<keyword evidence="12" id="KW-1185">Reference proteome</keyword>
<keyword evidence="4" id="KW-0396">Initiation factor</keyword>
<feature type="region of interest" description="Disordered" evidence="10">
    <location>
        <begin position="1"/>
        <end position="175"/>
    </location>
</feature>
<dbReference type="GO" id="GO:0005829">
    <property type="term" value="C:cytosol"/>
    <property type="evidence" value="ECO:0007669"/>
    <property type="project" value="UniProtKB-SubCell"/>
</dbReference>
<dbReference type="GO" id="GO:0003743">
    <property type="term" value="F:translation initiation factor activity"/>
    <property type="evidence" value="ECO:0007669"/>
    <property type="project" value="UniProtKB-KW"/>
</dbReference>
<comment type="subcellular location">
    <subcellularLocation>
        <location evidence="1">Cytoplasm</location>
        <location evidence="1">Cytosol</location>
    </subcellularLocation>
</comment>
<evidence type="ECO:0000256" key="10">
    <source>
        <dbReference type="SAM" id="MobiDB-lite"/>
    </source>
</evidence>
<feature type="compositionally biased region" description="Polar residues" evidence="10">
    <location>
        <begin position="14"/>
        <end position="27"/>
    </location>
</feature>
<evidence type="ECO:0000256" key="9">
    <source>
        <dbReference type="RuleBase" id="RU003814"/>
    </source>
</evidence>
<evidence type="ECO:0000256" key="1">
    <source>
        <dbReference type="ARBA" id="ARBA00004514"/>
    </source>
</evidence>
<organism evidence="11 12">
    <name type="scientific">Lineolata rhizophorae</name>
    <dbReference type="NCBI Taxonomy" id="578093"/>
    <lineage>
        <taxon>Eukaryota</taxon>
        <taxon>Fungi</taxon>
        <taxon>Dikarya</taxon>
        <taxon>Ascomycota</taxon>
        <taxon>Pezizomycotina</taxon>
        <taxon>Dothideomycetes</taxon>
        <taxon>Dothideomycetes incertae sedis</taxon>
        <taxon>Lineolatales</taxon>
        <taxon>Lineolataceae</taxon>
        <taxon>Lineolata</taxon>
    </lineage>
</organism>
<dbReference type="Proteomes" id="UP000799766">
    <property type="component" value="Unassembled WGS sequence"/>
</dbReference>
<evidence type="ECO:0000256" key="3">
    <source>
        <dbReference type="ARBA" id="ARBA00022490"/>
    </source>
</evidence>
<evidence type="ECO:0000256" key="6">
    <source>
        <dbReference type="ARBA" id="ARBA00044147"/>
    </source>
</evidence>
<proteinExistence type="inferred from homology"/>
<evidence type="ECO:0000256" key="2">
    <source>
        <dbReference type="ARBA" id="ARBA00007251"/>
    </source>
</evidence>
<dbReference type="Gene3D" id="3.40.50.10470">
    <property type="entry name" value="Translation initiation factor eif-2b, domain 2"/>
    <property type="match status" value="1"/>
</dbReference>
<feature type="compositionally biased region" description="Basic and acidic residues" evidence="10">
    <location>
        <begin position="1"/>
        <end position="11"/>
    </location>
</feature>
<comment type="subunit">
    <text evidence="8">Component of the translation initiation factor 2B (eIF2B) complex which is a heterodecamer of two sets of five different subunits: alpha, beta, gamma, delta and epsilon. Subunits alpha, beta and delta comprise a regulatory subcomplex and subunits epsilon and gamma comprise a catalytic subcomplex. Within the complex, the hexameric regulatory complex resides at the center, with the two heterodimeric catalytic subcomplexes bound on opposite sides.</text>
</comment>
<feature type="compositionally biased region" description="Gly residues" evidence="10">
    <location>
        <begin position="106"/>
        <end position="116"/>
    </location>
</feature>
<dbReference type="OrthoDB" id="10254737at2759"/>
<name>A0A6A6NNA9_9PEZI</name>
<dbReference type="SUPFAM" id="SSF100950">
    <property type="entry name" value="NagB/RpiA/CoA transferase-like"/>
    <property type="match status" value="1"/>
</dbReference>
<evidence type="ECO:0000256" key="4">
    <source>
        <dbReference type="ARBA" id="ARBA00022540"/>
    </source>
</evidence>
<dbReference type="AlphaFoldDB" id="A0A6A6NNA9"/>
<dbReference type="Pfam" id="PF01008">
    <property type="entry name" value="IF-2B"/>
    <property type="match status" value="1"/>
</dbReference>
<feature type="compositionally biased region" description="Basic and acidic residues" evidence="10">
    <location>
        <begin position="89"/>
        <end position="102"/>
    </location>
</feature>
<accession>A0A6A6NNA9</accession>
<evidence type="ECO:0000256" key="7">
    <source>
        <dbReference type="ARBA" id="ARBA00044356"/>
    </source>
</evidence>
<protein>
    <recommendedName>
        <fullName evidence="6">Translation initiation factor eIF2B subunit delta</fullName>
    </recommendedName>
    <alternativeName>
        <fullName evidence="7">eIF2B GDP-GTP exchange factor subunit delta</fullName>
    </alternativeName>
</protein>
<dbReference type="EMBL" id="MU001699">
    <property type="protein sequence ID" value="KAF2453148.1"/>
    <property type="molecule type" value="Genomic_DNA"/>
</dbReference>
<dbReference type="InterPro" id="IPR000649">
    <property type="entry name" value="IF-2B-related"/>
</dbReference>
<gene>
    <name evidence="11" type="ORF">BDY21DRAFT_293538</name>
</gene>